<feature type="compositionally biased region" description="Low complexity" evidence="1">
    <location>
        <begin position="221"/>
        <end position="234"/>
    </location>
</feature>
<dbReference type="Pfam" id="PF09793">
    <property type="entry name" value="AD"/>
    <property type="match status" value="1"/>
</dbReference>
<dbReference type="InterPro" id="IPR019181">
    <property type="entry name" value="LSM12_ABD"/>
</dbReference>
<feature type="compositionally biased region" description="Low complexity" evidence="1">
    <location>
        <begin position="89"/>
        <end position="107"/>
    </location>
</feature>
<feature type="domain" description="AD" evidence="2">
    <location>
        <begin position="112"/>
        <end position="218"/>
    </location>
</feature>
<evidence type="ECO:0000259" key="2">
    <source>
        <dbReference type="PROSITE" id="PS52001"/>
    </source>
</evidence>
<keyword evidence="3" id="KW-1185">Reference proteome</keyword>
<dbReference type="PROSITE" id="PS52001">
    <property type="entry name" value="AD"/>
    <property type="match status" value="1"/>
</dbReference>
<organism evidence="3 4">
    <name type="scientific">Romanomermis culicivorax</name>
    <name type="common">Nematode worm</name>
    <dbReference type="NCBI Taxonomy" id="13658"/>
    <lineage>
        <taxon>Eukaryota</taxon>
        <taxon>Metazoa</taxon>
        <taxon>Ecdysozoa</taxon>
        <taxon>Nematoda</taxon>
        <taxon>Enoplea</taxon>
        <taxon>Dorylaimia</taxon>
        <taxon>Mermithida</taxon>
        <taxon>Mermithoidea</taxon>
        <taxon>Mermithidae</taxon>
        <taxon>Romanomermis</taxon>
    </lineage>
</organism>
<dbReference type="InterPro" id="IPR048478">
    <property type="entry name" value="LSM12_LSM"/>
</dbReference>
<dbReference type="InterPro" id="IPR039683">
    <property type="entry name" value="Lsm12-like"/>
</dbReference>
<sequence>MHSFPSCMTINDRPSMDCQQESYFLYGAIVQCKTCWGEIVKGEVTAFDRHKKLLILKSLINNNTKQHIQFVNLEFVEDINIIKEPTAPQQQTLSQNQQNNSTSNNNNIVGSHNFNHANVERRKQTEIERKRRSIAKVKISAGGQAVFLAIRKTIEELRWDGESIIVIEKVAVRPPYKSDNVQVHGSKSTTTTTAAAIDAENVAQHIKKIIDKTWSTLTDISSTTSNCTSSKTATQPHPPRNNNKSPPVVDVSSSIKMPLDVTKTTNVSASAKL</sequence>
<protein>
    <submittedName>
        <fullName evidence="4">AD domain-containing protein</fullName>
    </submittedName>
</protein>
<dbReference type="PANTHER" id="PTHR13542">
    <property type="entry name" value="LSM12 HOMOLOG"/>
    <property type="match status" value="1"/>
</dbReference>
<proteinExistence type="predicted"/>
<feature type="compositionally biased region" description="Polar residues" evidence="1">
    <location>
        <begin position="240"/>
        <end position="255"/>
    </location>
</feature>
<evidence type="ECO:0000313" key="3">
    <source>
        <dbReference type="Proteomes" id="UP000887565"/>
    </source>
</evidence>
<evidence type="ECO:0000313" key="4">
    <source>
        <dbReference type="WBParaSite" id="nRc.2.0.1.t34877-RA"/>
    </source>
</evidence>
<dbReference type="SMART" id="SM00995">
    <property type="entry name" value="AD"/>
    <property type="match status" value="1"/>
</dbReference>
<feature type="compositionally biased region" description="Basic and acidic residues" evidence="1">
    <location>
        <begin position="118"/>
        <end position="127"/>
    </location>
</feature>
<evidence type="ECO:0000256" key="1">
    <source>
        <dbReference type="SAM" id="MobiDB-lite"/>
    </source>
</evidence>
<dbReference type="WBParaSite" id="nRc.2.0.1.t34877-RA">
    <property type="protein sequence ID" value="nRc.2.0.1.t34877-RA"/>
    <property type="gene ID" value="nRc.2.0.1.g34877"/>
</dbReference>
<dbReference type="AlphaFoldDB" id="A0A915K818"/>
<reference evidence="4" key="1">
    <citation type="submission" date="2022-11" db="UniProtKB">
        <authorList>
            <consortium name="WormBaseParasite"/>
        </authorList>
    </citation>
    <scope>IDENTIFICATION</scope>
</reference>
<accession>A0A915K818</accession>
<dbReference type="Pfam" id="PF21166">
    <property type="entry name" value="LSM12_LSM"/>
    <property type="match status" value="1"/>
</dbReference>
<feature type="region of interest" description="Disordered" evidence="1">
    <location>
        <begin position="221"/>
        <end position="257"/>
    </location>
</feature>
<feature type="region of interest" description="Disordered" evidence="1">
    <location>
        <begin position="88"/>
        <end position="127"/>
    </location>
</feature>
<dbReference type="OMA" id="WAGENIR"/>
<name>A0A915K818_ROMCU</name>
<dbReference type="Proteomes" id="UP000887565">
    <property type="component" value="Unplaced"/>
</dbReference>
<dbReference type="InterPro" id="IPR047574">
    <property type="entry name" value="AD"/>
</dbReference>